<evidence type="ECO:0000313" key="3">
    <source>
        <dbReference type="Proteomes" id="UP001175226"/>
    </source>
</evidence>
<keyword evidence="3" id="KW-1185">Reference proteome</keyword>
<name>A0AA39JTM3_9AGAR</name>
<dbReference type="Proteomes" id="UP001175226">
    <property type="component" value="Unassembled WGS sequence"/>
</dbReference>
<comment type="caution">
    <text evidence="2">The sequence shown here is derived from an EMBL/GenBank/DDBJ whole genome shotgun (WGS) entry which is preliminary data.</text>
</comment>
<evidence type="ECO:0000313" key="2">
    <source>
        <dbReference type="EMBL" id="KAK0447234.1"/>
    </source>
</evidence>
<evidence type="ECO:0000256" key="1">
    <source>
        <dbReference type="SAM" id="Phobius"/>
    </source>
</evidence>
<keyword evidence="1" id="KW-0812">Transmembrane</keyword>
<organism evidence="2 3">
    <name type="scientific">Armillaria borealis</name>
    <dbReference type="NCBI Taxonomy" id="47425"/>
    <lineage>
        <taxon>Eukaryota</taxon>
        <taxon>Fungi</taxon>
        <taxon>Dikarya</taxon>
        <taxon>Basidiomycota</taxon>
        <taxon>Agaricomycotina</taxon>
        <taxon>Agaricomycetes</taxon>
        <taxon>Agaricomycetidae</taxon>
        <taxon>Agaricales</taxon>
        <taxon>Marasmiineae</taxon>
        <taxon>Physalacriaceae</taxon>
        <taxon>Armillaria</taxon>
    </lineage>
</organism>
<protein>
    <submittedName>
        <fullName evidence="2">Uncharacterized protein</fullName>
    </submittedName>
</protein>
<dbReference type="AlphaFoldDB" id="A0AA39JTM3"/>
<keyword evidence="1" id="KW-1133">Transmembrane helix</keyword>
<reference evidence="2" key="1">
    <citation type="submission" date="2023-06" db="EMBL/GenBank/DDBJ databases">
        <authorList>
            <consortium name="Lawrence Berkeley National Laboratory"/>
            <person name="Ahrendt S."/>
            <person name="Sahu N."/>
            <person name="Indic B."/>
            <person name="Wong-Bajracharya J."/>
            <person name="Merenyi Z."/>
            <person name="Ke H.-M."/>
            <person name="Monk M."/>
            <person name="Kocsube S."/>
            <person name="Drula E."/>
            <person name="Lipzen A."/>
            <person name="Balint B."/>
            <person name="Henrissat B."/>
            <person name="Andreopoulos B."/>
            <person name="Martin F.M."/>
            <person name="Harder C.B."/>
            <person name="Rigling D."/>
            <person name="Ford K.L."/>
            <person name="Foster G.D."/>
            <person name="Pangilinan J."/>
            <person name="Papanicolaou A."/>
            <person name="Barry K."/>
            <person name="LaButti K."/>
            <person name="Viragh M."/>
            <person name="Koriabine M."/>
            <person name="Yan M."/>
            <person name="Riley R."/>
            <person name="Champramary S."/>
            <person name="Plett K.L."/>
            <person name="Tsai I.J."/>
            <person name="Slot J."/>
            <person name="Sipos G."/>
            <person name="Plett J."/>
            <person name="Nagy L.G."/>
            <person name="Grigoriev I.V."/>
        </authorList>
    </citation>
    <scope>NUCLEOTIDE SEQUENCE</scope>
    <source>
        <strain evidence="2">FPL87.14</strain>
    </source>
</reference>
<keyword evidence="1" id="KW-0472">Membrane</keyword>
<sequence>MDLALARSISAYFLVLLLVCLILALVPKPTFYVRQSIGGQPLFERDRTKQTLEALRRFGARIWWSGACMHTISGFNAVGNMVFTAELANKRVGSEAWVYKANKTTVTFKAKDYGKVLQPFLGIFLEVRKKYEAGDPNSAVFPILSSVDIKAIARYLCRQSTTAELK</sequence>
<dbReference type="EMBL" id="JAUEPT010000012">
    <property type="protein sequence ID" value="KAK0447234.1"/>
    <property type="molecule type" value="Genomic_DNA"/>
</dbReference>
<accession>A0AA39JTM3</accession>
<proteinExistence type="predicted"/>
<gene>
    <name evidence="2" type="ORF">EV421DRAFT_1733786</name>
</gene>
<feature type="transmembrane region" description="Helical" evidence="1">
    <location>
        <begin position="6"/>
        <end position="26"/>
    </location>
</feature>